<evidence type="ECO:0000313" key="2">
    <source>
        <dbReference type="Proteomes" id="UP000323000"/>
    </source>
</evidence>
<dbReference type="Proteomes" id="UP000323000">
    <property type="component" value="Chromosome 12"/>
</dbReference>
<protein>
    <submittedName>
        <fullName evidence="1">Uncharacterized protein</fullName>
    </submittedName>
</protein>
<dbReference type="EMBL" id="VAHF01000012">
    <property type="protein sequence ID" value="TXG48580.1"/>
    <property type="molecule type" value="Genomic_DNA"/>
</dbReference>
<organism evidence="1 2">
    <name type="scientific">Acer yangbiense</name>
    <dbReference type="NCBI Taxonomy" id="1000413"/>
    <lineage>
        <taxon>Eukaryota</taxon>
        <taxon>Viridiplantae</taxon>
        <taxon>Streptophyta</taxon>
        <taxon>Embryophyta</taxon>
        <taxon>Tracheophyta</taxon>
        <taxon>Spermatophyta</taxon>
        <taxon>Magnoliopsida</taxon>
        <taxon>eudicotyledons</taxon>
        <taxon>Gunneridae</taxon>
        <taxon>Pentapetalae</taxon>
        <taxon>rosids</taxon>
        <taxon>malvids</taxon>
        <taxon>Sapindales</taxon>
        <taxon>Sapindaceae</taxon>
        <taxon>Hippocastanoideae</taxon>
        <taxon>Acereae</taxon>
        <taxon>Acer</taxon>
    </lineage>
</organism>
<comment type="caution">
    <text evidence="1">The sequence shown here is derived from an EMBL/GenBank/DDBJ whole genome shotgun (WGS) entry which is preliminary data.</text>
</comment>
<reference evidence="2" key="1">
    <citation type="journal article" date="2019" name="Gigascience">
        <title>De novo genome assembly of the endangered Acer yangbiense, a plant species with extremely small populations endemic to Yunnan Province, China.</title>
        <authorList>
            <person name="Yang J."/>
            <person name="Wariss H.M."/>
            <person name="Tao L."/>
            <person name="Zhang R."/>
            <person name="Yun Q."/>
            <person name="Hollingsworth P."/>
            <person name="Dao Z."/>
            <person name="Luo G."/>
            <person name="Guo H."/>
            <person name="Ma Y."/>
            <person name="Sun W."/>
        </authorList>
    </citation>
    <scope>NUCLEOTIDE SEQUENCE [LARGE SCALE GENOMIC DNA]</scope>
    <source>
        <strain evidence="2">cv. Malutang</strain>
    </source>
</reference>
<dbReference type="AlphaFoldDB" id="A0A5C7GVB3"/>
<gene>
    <name evidence="1" type="ORF">EZV62_024455</name>
</gene>
<evidence type="ECO:0000313" key="1">
    <source>
        <dbReference type="EMBL" id="TXG48580.1"/>
    </source>
</evidence>
<keyword evidence="2" id="KW-1185">Reference proteome</keyword>
<sequence>MSAVDIAKLYENLSLVDEDEVMLEISEEASIYGVEGVDRCLVGKVLSGKEVNREAFKGLIERIWSPFGQVDVELVGATCSCSILIIAKNRIEYGTEDHGTLETV</sequence>
<proteinExistence type="predicted"/>
<accession>A0A5C7GVB3</accession>
<name>A0A5C7GVB3_9ROSI</name>
<dbReference type="OrthoDB" id="1938170at2759"/>